<feature type="domain" description="L,D-TPase catalytic" evidence="8">
    <location>
        <begin position="58"/>
        <end position="167"/>
    </location>
</feature>
<feature type="active site" description="Nucleophile" evidence="7">
    <location>
        <position position="143"/>
    </location>
</feature>
<dbReference type="GO" id="GO:0018104">
    <property type="term" value="P:peptidoglycan-protein cross-linking"/>
    <property type="evidence" value="ECO:0007669"/>
    <property type="project" value="TreeGrafter"/>
</dbReference>
<dbReference type="RefSeq" id="WP_052955719.1">
    <property type="nucleotide sequence ID" value="NZ_BBWV01000002.1"/>
</dbReference>
<dbReference type="InterPro" id="IPR016915">
    <property type="entry name" value="UCP029342"/>
</dbReference>
<dbReference type="GO" id="GO:0016740">
    <property type="term" value="F:transferase activity"/>
    <property type="evidence" value="ECO:0007669"/>
    <property type="project" value="UniProtKB-KW"/>
</dbReference>
<dbReference type="STRING" id="1220578.FPE01S_02_03010"/>
<keyword evidence="6 7" id="KW-0961">Cell wall biogenesis/degradation</keyword>
<dbReference type="GO" id="GO:0005576">
    <property type="term" value="C:extracellular region"/>
    <property type="evidence" value="ECO:0007669"/>
    <property type="project" value="TreeGrafter"/>
</dbReference>
<accession>A0A0E9MZL8</accession>
<dbReference type="GO" id="GO:0071972">
    <property type="term" value="F:peptidoglycan L,D-transpeptidase activity"/>
    <property type="evidence" value="ECO:0007669"/>
    <property type="project" value="TreeGrafter"/>
</dbReference>
<dbReference type="PROSITE" id="PS52029">
    <property type="entry name" value="LD_TPASE"/>
    <property type="match status" value="1"/>
</dbReference>
<keyword evidence="10" id="KW-1185">Reference proteome</keyword>
<dbReference type="Pfam" id="PF03734">
    <property type="entry name" value="YkuD"/>
    <property type="match status" value="1"/>
</dbReference>
<organism evidence="9 10">
    <name type="scientific">Flavihumibacter petaseus NBRC 106054</name>
    <dbReference type="NCBI Taxonomy" id="1220578"/>
    <lineage>
        <taxon>Bacteria</taxon>
        <taxon>Pseudomonadati</taxon>
        <taxon>Bacteroidota</taxon>
        <taxon>Chitinophagia</taxon>
        <taxon>Chitinophagales</taxon>
        <taxon>Chitinophagaceae</taxon>
        <taxon>Flavihumibacter</taxon>
    </lineage>
</organism>
<evidence type="ECO:0000256" key="1">
    <source>
        <dbReference type="ARBA" id="ARBA00004752"/>
    </source>
</evidence>
<evidence type="ECO:0000256" key="2">
    <source>
        <dbReference type="ARBA" id="ARBA00005992"/>
    </source>
</evidence>
<keyword evidence="4 7" id="KW-0133">Cell shape</keyword>
<reference evidence="9 10" key="1">
    <citation type="submission" date="2015-04" db="EMBL/GenBank/DDBJ databases">
        <title>Whole genome shotgun sequence of Flavihumibacter petaseus NBRC 106054.</title>
        <authorList>
            <person name="Miyazawa S."/>
            <person name="Hosoyama A."/>
            <person name="Hashimoto M."/>
            <person name="Noguchi M."/>
            <person name="Tsuchikane K."/>
            <person name="Ohji S."/>
            <person name="Yamazoe A."/>
            <person name="Ichikawa N."/>
            <person name="Kimura A."/>
            <person name="Fujita N."/>
        </authorList>
    </citation>
    <scope>NUCLEOTIDE SEQUENCE [LARGE SCALE GENOMIC DNA]</scope>
    <source>
        <strain evidence="9 10">NBRC 106054</strain>
    </source>
</reference>
<dbReference type="EMBL" id="BBWV01000002">
    <property type="protein sequence ID" value="GAO43197.1"/>
    <property type="molecule type" value="Genomic_DNA"/>
</dbReference>
<gene>
    <name evidence="9" type="ORF">FPE01S_02_03010</name>
</gene>
<evidence type="ECO:0000256" key="4">
    <source>
        <dbReference type="ARBA" id="ARBA00022960"/>
    </source>
</evidence>
<dbReference type="SUPFAM" id="SSF141523">
    <property type="entry name" value="L,D-transpeptidase catalytic domain-like"/>
    <property type="match status" value="1"/>
</dbReference>
<keyword evidence="5 7" id="KW-0573">Peptidoglycan synthesis</keyword>
<dbReference type="InterPro" id="IPR038063">
    <property type="entry name" value="Transpep_catalytic_dom"/>
</dbReference>
<dbReference type="PIRSF" id="PIRSF029342">
    <property type="entry name" value="UCP029342_ErfK/YbiS/YcfS/YnhG"/>
    <property type="match status" value="1"/>
</dbReference>
<evidence type="ECO:0000256" key="5">
    <source>
        <dbReference type="ARBA" id="ARBA00022984"/>
    </source>
</evidence>
<keyword evidence="3" id="KW-0808">Transferase</keyword>
<dbReference type="GO" id="GO:0071555">
    <property type="term" value="P:cell wall organization"/>
    <property type="evidence" value="ECO:0007669"/>
    <property type="project" value="UniProtKB-UniRule"/>
</dbReference>
<feature type="active site" description="Proton donor/acceptor" evidence="7">
    <location>
        <position position="130"/>
    </location>
</feature>
<dbReference type="Proteomes" id="UP000033121">
    <property type="component" value="Unassembled WGS sequence"/>
</dbReference>
<dbReference type="NCBIfam" id="NF004785">
    <property type="entry name" value="PRK06132.1-2"/>
    <property type="match status" value="1"/>
</dbReference>
<dbReference type="InterPro" id="IPR050979">
    <property type="entry name" value="LD-transpeptidase"/>
</dbReference>
<dbReference type="InterPro" id="IPR005490">
    <property type="entry name" value="LD_TPept_cat_dom"/>
</dbReference>
<evidence type="ECO:0000259" key="8">
    <source>
        <dbReference type="PROSITE" id="PS52029"/>
    </source>
</evidence>
<protein>
    <submittedName>
        <fullName evidence="9">Peptidase C82 family protein</fullName>
    </submittedName>
</protein>
<sequence>MITLLYCLLFLFLLPLGSAGQSFPFWGAKAPLPLETPVDSLKKGQFTWEAEIAPAGPILVVVSLDEQKAFTYRNGILIGVATVSTGKKGHPTPTGVFTTLQKDVNHHSSIYDNASMPYTQRLTNYGIALHAGGLPGYPSSHGCVHLPSEYARRLFQAAPLGMTVVIANSRTAPQAVDHPAFLSPVSVKGKVVDAKRLDPGESYRWNPELSATGPLSVVISRADQRIVVMRNGIEIGRSRVDFEQPGDSIGTHILVAQNPDTAQLPSVLKDGGAIRKWVSLSFKDLKYEQPVLDPVKDNRFTIPREFLSDLLPQVTTGTSVVITDAAILPQNSGVSMALLTSHPQASGKGTN</sequence>
<dbReference type="UniPathway" id="UPA00219"/>
<dbReference type="PANTHER" id="PTHR30582">
    <property type="entry name" value="L,D-TRANSPEPTIDASE"/>
    <property type="match status" value="1"/>
</dbReference>
<evidence type="ECO:0000256" key="6">
    <source>
        <dbReference type="ARBA" id="ARBA00023316"/>
    </source>
</evidence>
<comment type="similarity">
    <text evidence="2">Belongs to the YkuD family.</text>
</comment>
<dbReference type="PANTHER" id="PTHR30582:SF2">
    <property type="entry name" value="L,D-TRANSPEPTIDASE YCIB-RELATED"/>
    <property type="match status" value="1"/>
</dbReference>
<proteinExistence type="inferred from homology"/>
<evidence type="ECO:0000256" key="3">
    <source>
        <dbReference type="ARBA" id="ARBA00022679"/>
    </source>
</evidence>
<evidence type="ECO:0000313" key="10">
    <source>
        <dbReference type="Proteomes" id="UP000033121"/>
    </source>
</evidence>
<dbReference type="CDD" id="cd16913">
    <property type="entry name" value="YkuD_like"/>
    <property type="match status" value="1"/>
</dbReference>
<evidence type="ECO:0000256" key="7">
    <source>
        <dbReference type="PROSITE-ProRule" id="PRU01373"/>
    </source>
</evidence>
<name>A0A0E9MZL8_9BACT</name>
<dbReference type="Gene3D" id="2.40.440.10">
    <property type="entry name" value="L,D-transpeptidase catalytic domain-like"/>
    <property type="match status" value="1"/>
</dbReference>
<evidence type="ECO:0000313" key="9">
    <source>
        <dbReference type="EMBL" id="GAO43197.1"/>
    </source>
</evidence>
<dbReference type="GO" id="GO:0008360">
    <property type="term" value="P:regulation of cell shape"/>
    <property type="evidence" value="ECO:0007669"/>
    <property type="project" value="UniProtKB-UniRule"/>
</dbReference>
<comment type="caution">
    <text evidence="9">The sequence shown here is derived from an EMBL/GenBank/DDBJ whole genome shotgun (WGS) entry which is preliminary data.</text>
</comment>
<comment type="pathway">
    <text evidence="1 7">Cell wall biogenesis; peptidoglycan biosynthesis.</text>
</comment>
<dbReference type="AlphaFoldDB" id="A0A0E9MZL8"/>